<dbReference type="InterPro" id="IPR010930">
    <property type="entry name" value="Flg_bb/hook_C_dom"/>
</dbReference>
<evidence type="ECO:0000259" key="8">
    <source>
        <dbReference type="Pfam" id="PF00460"/>
    </source>
</evidence>
<dbReference type="PANTHER" id="PTHR30033:SF1">
    <property type="entry name" value="FLAGELLAR HOOK-ASSOCIATED PROTEIN 1"/>
    <property type="match status" value="1"/>
</dbReference>
<keyword evidence="11" id="KW-0969">Cilium</keyword>
<dbReference type="SUPFAM" id="SSF64518">
    <property type="entry name" value="Phase 1 flagellin"/>
    <property type="match status" value="1"/>
</dbReference>
<dbReference type="EMBL" id="JACSPO010000005">
    <property type="protein sequence ID" value="MBD8062720.1"/>
    <property type="molecule type" value="Genomic_DNA"/>
</dbReference>
<comment type="similarity">
    <text evidence="3 7">Belongs to the flagella basal body rod proteins family.</text>
</comment>
<feature type="domain" description="Flagellar hook-associated protein FlgK helical" evidence="10">
    <location>
        <begin position="102"/>
        <end position="345"/>
    </location>
</feature>
<sequence>MSSFSALNGAFTALTAQRVALEVTGQNISNVNTAGYTRQRAGMEAISGTTRPTMFATGGAPASGVRITSIDRLGDIFLETKLRTQTASTARLEAVAGTWSLVETTLKEPGENGLAAGLDTFFTSWDDVANRPDDAAARSVLLGNATALASSIANGYRAAANQWDSTRAQADAMAVDVNTAAVAVADLNGRIRDAQVSGDNANALIDQRGVLLDGLAAMVGGEVRERADGSVDVMISGNALVRGDRAYAVAVHGSTTLADLSSAGTEPAEGWGSKEGPARLVWAATGNAAVSSGGRVVGLLDSIAPDGPVAGLARTYNEIATTVATEVNALHSSVPGADGTSRDFFAFSPAGTPPALSLTVAVTRDQVVTGNPGEVDGTLAARIADLGGAREQWASAVTQIGVSSGAAYRRAQAAESTRATAESQLLSQTAVDLDEESVNLVMYQRAYEASARVMTTIDQMLDTLINRTGVVGR</sequence>
<evidence type="ECO:0000313" key="11">
    <source>
        <dbReference type="EMBL" id="MBD8062720.1"/>
    </source>
</evidence>
<keyword evidence="5 7" id="KW-0964">Secreted</keyword>
<dbReference type="InterPro" id="IPR002371">
    <property type="entry name" value="FlgK"/>
</dbReference>
<evidence type="ECO:0000256" key="4">
    <source>
        <dbReference type="ARBA" id="ARBA00016244"/>
    </source>
</evidence>
<evidence type="ECO:0000256" key="3">
    <source>
        <dbReference type="ARBA" id="ARBA00009677"/>
    </source>
</evidence>
<dbReference type="InterPro" id="IPR001444">
    <property type="entry name" value="Flag_bb_rod_N"/>
</dbReference>
<reference evidence="11 12" key="1">
    <citation type="submission" date="2020-08" db="EMBL/GenBank/DDBJ databases">
        <title>A Genomic Blueprint of the Chicken Gut Microbiome.</title>
        <authorList>
            <person name="Gilroy R."/>
            <person name="Ravi A."/>
            <person name="Getino M."/>
            <person name="Pursley I."/>
            <person name="Horton D.L."/>
            <person name="Alikhan N.-F."/>
            <person name="Baker D."/>
            <person name="Gharbi K."/>
            <person name="Hall N."/>
            <person name="Watson M."/>
            <person name="Adriaenssens E.M."/>
            <person name="Foster-Nyarko E."/>
            <person name="Jarju S."/>
            <person name="Secka A."/>
            <person name="Antonio M."/>
            <person name="Oren A."/>
            <person name="Chaudhuri R."/>
            <person name="La Ragione R.M."/>
            <person name="Hildebrand F."/>
            <person name="Pallen M.J."/>
        </authorList>
    </citation>
    <scope>NUCLEOTIDE SEQUENCE [LARGE SCALE GENOMIC DNA]</scope>
    <source>
        <strain evidence="11 12">Sa1BUA1</strain>
    </source>
</reference>
<proteinExistence type="inferred from homology"/>
<dbReference type="InterPro" id="IPR053927">
    <property type="entry name" value="FlgK_helical"/>
</dbReference>
<dbReference type="Pfam" id="PF06429">
    <property type="entry name" value="Flg_bbr_C"/>
    <property type="match status" value="1"/>
</dbReference>
<dbReference type="PRINTS" id="PR01005">
    <property type="entry name" value="FLGHOOKAP1"/>
</dbReference>
<keyword evidence="11" id="KW-0282">Flagellum</keyword>
<protein>
    <recommendedName>
        <fullName evidence="4 7">Flagellar hook-associated protein 1</fullName>
        <shortName evidence="7">HAP1</shortName>
    </recommendedName>
</protein>
<name>A0ABR8Z326_9MICO</name>
<dbReference type="Pfam" id="PF22638">
    <property type="entry name" value="FlgK_D1"/>
    <property type="match status" value="1"/>
</dbReference>
<dbReference type="NCBIfam" id="TIGR02492">
    <property type="entry name" value="flgK_ends"/>
    <property type="match status" value="1"/>
</dbReference>
<evidence type="ECO:0000256" key="2">
    <source>
        <dbReference type="ARBA" id="ARBA00004613"/>
    </source>
</evidence>
<dbReference type="Pfam" id="PF00460">
    <property type="entry name" value="Flg_bb_rod"/>
    <property type="match status" value="1"/>
</dbReference>
<feature type="domain" description="Flagellar basal body rod protein N-terminal" evidence="8">
    <location>
        <begin position="10"/>
        <end position="37"/>
    </location>
</feature>
<evidence type="ECO:0000256" key="6">
    <source>
        <dbReference type="ARBA" id="ARBA00023143"/>
    </source>
</evidence>
<evidence type="ECO:0000256" key="1">
    <source>
        <dbReference type="ARBA" id="ARBA00004365"/>
    </source>
</evidence>
<accession>A0ABR8Z326</accession>
<evidence type="ECO:0000256" key="5">
    <source>
        <dbReference type="ARBA" id="ARBA00022525"/>
    </source>
</evidence>
<dbReference type="PANTHER" id="PTHR30033">
    <property type="entry name" value="FLAGELLAR HOOK-ASSOCIATED PROTEIN 1"/>
    <property type="match status" value="1"/>
</dbReference>
<evidence type="ECO:0000259" key="9">
    <source>
        <dbReference type="Pfam" id="PF06429"/>
    </source>
</evidence>
<comment type="caution">
    <text evidence="11">The sequence shown here is derived from an EMBL/GenBank/DDBJ whole genome shotgun (WGS) entry which is preliminary data.</text>
</comment>
<gene>
    <name evidence="7 11" type="primary">flgK</name>
    <name evidence="11" type="ORF">H9624_10315</name>
</gene>
<dbReference type="Proteomes" id="UP000661894">
    <property type="component" value="Unassembled WGS sequence"/>
</dbReference>
<evidence type="ECO:0000256" key="7">
    <source>
        <dbReference type="RuleBase" id="RU362065"/>
    </source>
</evidence>
<dbReference type="RefSeq" id="WP_251839827.1">
    <property type="nucleotide sequence ID" value="NZ_JACSPO010000005.1"/>
</dbReference>
<evidence type="ECO:0000313" key="12">
    <source>
        <dbReference type="Proteomes" id="UP000661894"/>
    </source>
</evidence>
<evidence type="ECO:0000259" key="10">
    <source>
        <dbReference type="Pfam" id="PF22638"/>
    </source>
</evidence>
<keyword evidence="11" id="KW-0966">Cell projection</keyword>
<organism evidence="11 12">
    <name type="scientific">Oceanitalea stevensii</name>
    <dbReference type="NCBI Taxonomy" id="2763072"/>
    <lineage>
        <taxon>Bacteria</taxon>
        <taxon>Bacillati</taxon>
        <taxon>Actinomycetota</taxon>
        <taxon>Actinomycetes</taxon>
        <taxon>Micrococcales</taxon>
        <taxon>Bogoriellaceae</taxon>
        <taxon>Georgenia</taxon>
    </lineage>
</organism>
<comment type="subcellular location">
    <subcellularLocation>
        <location evidence="1 7">Bacterial flagellum</location>
    </subcellularLocation>
    <subcellularLocation>
        <location evidence="2 7">Secreted</location>
    </subcellularLocation>
</comment>
<feature type="domain" description="Flagellar basal-body/hook protein C-terminal" evidence="9">
    <location>
        <begin position="424"/>
        <end position="466"/>
    </location>
</feature>
<keyword evidence="12" id="KW-1185">Reference proteome</keyword>
<keyword evidence="6 7" id="KW-0975">Bacterial flagellum</keyword>